<reference evidence="12" key="1">
    <citation type="submission" date="2022-05" db="EMBL/GenBank/DDBJ databases">
        <title>Jatrophihabitans sp. SB3-54 whole genome sequence.</title>
        <authorList>
            <person name="Suh M.K."/>
            <person name="Eom M.K."/>
            <person name="Kim J.S."/>
            <person name="Kim H.S."/>
            <person name="Do H.E."/>
            <person name="Shin Y.K."/>
            <person name="Lee J.-S."/>
        </authorList>
    </citation>
    <scope>NUCLEOTIDE SEQUENCE</scope>
    <source>
        <strain evidence="12">SB3-54</strain>
    </source>
</reference>
<evidence type="ECO:0000256" key="9">
    <source>
        <dbReference type="ARBA" id="ARBA00023014"/>
    </source>
</evidence>
<evidence type="ECO:0000256" key="1">
    <source>
        <dbReference type="ARBA" id="ARBA00006422"/>
    </source>
</evidence>
<protein>
    <submittedName>
        <fullName evidence="12">Dihydroorotate dehydrogenase electron transfer subunit</fullName>
    </submittedName>
</protein>
<keyword evidence="9" id="KW-0411">Iron-sulfur</keyword>
<dbReference type="Pfam" id="PF00175">
    <property type="entry name" value="NAD_binding_1"/>
    <property type="match status" value="1"/>
</dbReference>
<evidence type="ECO:0000256" key="8">
    <source>
        <dbReference type="ARBA" id="ARBA00023004"/>
    </source>
</evidence>
<comment type="similarity">
    <text evidence="1">Belongs to the PyrK family.</text>
</comment>
<keyword evidence="5" id="KW-0479">Metal-binding</keyword>
<keyword evidence="2" id="KW-0813">Transport</keyword>
<keyword evidence="4" id="KW-0001">2Fe-2S</keyword>
<dbReference type="Pfam" id="PF10418">
    <property type="entry name" value="DHODB_Fe-S_bind"/>
    <property type="match status" value="1"/>
</dbReference>
<keyword evidence="3" id="KW-0285">Flavoprotein</keyword>
<name>A0ABY7JWH5_9ACTN</name>
<dbReference type="Gene3D" id="2.10.240.10">
    <property type="entry name" value="Dihydroorotate dehydrogenase, electron transfer subunit"/>
    <property type="match status" value="1"/>
</dbReference>
<dbReference type="InterPro" id="IPR050353">
    <property type="entry name" value="PyrK_electron_transfer"/>
</dbReference>
<organism evidence="12 13">
    <name type="scientific">Jatrophihabitans cynanchi</name>
    <dbReference type="NCBI Taxonomy" id="2944128"/>
    <lineage>
        <taxon>Bacteria</taxon>
        <taxon>Bacillati</taxon>
        <taxon>Actinomycetota</taxon>
        <taxon>Actinomycetes</taxon>
        <taxon>Jatrophihabitantales</taxon>
        <taxon>Jatrophihabitantaceae</taxon>
        <taxon>Jatrophihabitans</taxon>
    </lineage>
</organism>
<evidence type="ECO:0000256" key="3">
    <source>
        <dbReference type="ARBA" id="ARBA00022630"/>
    </source>
</evidence>
<evidence type="ECO:0000256" key="7">
    <source>
        <dbReference type="ARBA" id="ARBA00022982"/>
    </source>
</evidence>
<dbReference type="InterPro" id="IPR019480">
    <property type="entry name" value="Dihydroorotate_DH_Fe-S-bd"/>
</dbReference>
<proteinExistence type="inferred from homology"/>
<feature type="domain" description="FAD-binding FR-type" evidence="11">
    <location>
        <begin position="1"/>
        <end position="107"/>
    </location>
</feature>
<dbReference type="InterPro" id="IPR017938">
    <property type="entry name" value="Riboflavin_synthase-like_b-brl"/>
</dbReference>
<evidence type="ECO:0000313" key="13">
    <source>
        <dbReference type="Proteomes" id="UP001164693"/>
    </source>
</evidence>
<dbReference type="PANTHER" id="PTHR43513">
    <property type="entry name" value="DIHYDROOROTATE DEHYDROGENASE B (NAD(+)), ELECTRON TRANSFER SUBUNIT"/>
    <property type="match status" value="1"/>
</dbReference>
<evidence type="ECO:0000259" key="11">
    <source>
        <dbReference type="PROSITE" id="PS51384"/>
    </source>
</evidence>
<dbReference type="InterPro" id="IPR001433">
    <property type="entry name" value="OxRdtase_FAD/NAD-bd"/>
</dbReference>
<dbReference type="SUPFAM" id="SSF52343">
    <property type="entry name" value="Ferredoxin reductase-like, C-terminal NADP-linked domain"/>
    <property type="match status" value="1"/>
</dbReference>
<evidence type="ECO:0000256" key="4">
    <source>
        <dbReference type="ARBA" id="ARBA00022714"/>
    </source>
</evidence>
<evidence type="ECO:0000256" key="5">
    <source>
        <dbReference type="ARBA" id="ARBA00022723"/>
    </source>
</evidence>
<dbReference type="PANTHER" id="PTHR43513:SF3">
    <property type="entry name" value="DIHYDROOROTATE DEHYDROGENASE B (NAD(+)), ELECTRON TRANSFER SUBUNIT-RELATED"/>
    <property type="match status" value="1"/>
</dbReference>
<comment type="cofactor">
    <cofactor evidence="10">
        <name>[2Fe-2S] cluster</name>
        <dbReference type="ChEBI" id="CHEBI:190135"/>
    </cofactor>
</comment>
<gene>
    <name evidence="12" type="ORF">M6B22_20695</name>
</gene>
<sequence>MSNPVKETAEIFSVQKVGAYYQFTVVAPGIAAGFAPGHFVAVAVGGENTSMILRRAFALLGATPSGQFAGTIQFVVAEHGAGTRWITQRRAGDTLDIVGPLGTPFPLPSAPSPAVLVGGGYGTAPLLPLAAGLIEAGSAVEFLLGAATSSRLYGELAAKRLAGSVTVTTDDGSAGEKGLVTEALPAAIERIGAEVVYACGPMGMLRAVGDISRAHAIRAQVAVEESMACGIGVCMTCVLPVRGDDGRSRFVRSCVDGPVFDADRVRWADVGTLPPDLLGADAMGLH</sequence>
<dbReference type="CDD" id="cd06218">
    <property type="entry name" value="DHOD_e_trans"/>
    <property type="match status" value="1"/>
</dbReference>
<dbReference type="Gene3D" id="2.40.30.10">
    <property type="entry name" value="Translation factors"/>
    <property type="match status" value="1"/>
</dbReference>
<dbReference type="EMBL" id="CP097463">
    <property type="protein sequence ID" value="WAX56918.1"/>
    <property type="molecule type" value="Genomic_DNA"/>
</dbReference>
<dbReference type="Gene3D" id="3.40.50.80">
    <property type="entry name" value="Nucleotide-binding domain of ferredoxin-NADP reductase (FNR) module"/>
    <property type="match status" value="1"/>
</dbReference>
<dbReference type="PIRSF" id="PIRSF006816">
    <property type="entry name" value="Cyc3_hyd_g"/>
    <property type="match status" value="1"/>
</dbReference>
<dbReference type="InterPro" id="IPR039261">
    <property type="entry name" value="FNR_nucleotide-bd"/>
</dbReference>
<dbReference type="InterPro" id="IPR012165">
    <property type="entry name" value="Cyt_c3_hydrogenase_gsu"/>
</dbReference>
<evidence type="ECO:0000256" key="6">
    <source>
        <dbReference type="ARBA" id="ARBA00022827"/>
    </source>
</evidence>
<dbReference type="PROSITE" id="PS51384">
    <property type="entry name" value="FAD_FR"/>
    <property type="match status" value="1"/>
</dbReference>
<keyword evidence="6" id="KW-0274">FAD</keyword>
<evidence type="ECO:0000313" key="12">
    <source>
        <dbReference type="EMBL" id="WAX56918.1"/>
    </source>
</evidence>
<keyword evidence="13" id="KW-1185">Reference proteome</keyword>
<keyword evidence="7" id="KW-0249">Electron transport</keyword>
<dbReference type="SUPFAM" id="SSF63380">
    <property type="entry name" value="Riboflavin synthase domain-like"/>
    <property type="match status" value="1"/>
</dbReference>
<dbReference type="RefSeq" id="WP_269443455.1">
    <property type="nucleotide sequence ID" value="NZ_CP097463.1"/>
</dbReference>
<keyword evidence="8" id="KW-0408">Iron</keyword>
<dbReference type="InterPro" id="IPR037117">
    <property type="entry name" value="Dihydroorotate_DH_ele_sf"/>
</dbReference>
<dbReference type="Proteomes" id="UP001164693">
    <property type="component" value="Chromosome"/>
</dbReference>
<evidence type="ECO:0000256" key="10">
    <source>
        <dbReference type="ARBA" id="ARBA00034078"/>
    </source>
</evidence>
<accession>A0ABY7JWH5</accession>
<dbReference type="InterPro" id="IPR017927">
    <property type="entry name" value="FAD-bd_FR_type"/>
</dbReference>
<evidence type="ECO:0000256" key="2">
    <source>
        <dbReference type="ARBA" id="ARBA00022448"/>
    </source>
</evidence>